<reference evidence="2" key="2">
    <citation type="submission" date="2013-10" db="EMBL/GenBank/DDBJ databases">
        <authorList>
            <person name="Aslett M."/>
        </authorList>
    </citation>
    <scope>NUCLEOTIDE SEQUENCE</scope>
    <source>
        <strain evidence="2">Houghton</strain>
    </source>
</reference>
<dbReference type="VEuPathDB" id="ToxoDB:EAH_00060610"/>
<feature type="compositionally biased region" description="Polar residues" evidence="1">
    <location>
        <begin position="82"/>
        <end position="98"/>
    </location>
</feature>
<protein>
    <submittedName>
        <fullName evidence="2">Uncharacterized protein</fullName>
    </submittedName>
</protein>
<reference evidence="2" key="1">
    <citation type="submission" date="2013-10" db="EMBL/GenBank/DDBJ databases">
        <title>Genomic analysis of the causative agents of coccidiosis in chickens.</title>
        <authorList>
            <person name="Reid A.J."/>
            <person name="Blake D."/>
            <person name="Billington K."/>
            <person name="Browne H."/>
            <person name="Dunn M."/>
            <person name="Hung S."/>
            <person name="Kawahara F."/>
            <person name="Miranda-Saavedra D."/>
            <person name="Mourier T."/>
            <person name="Nagra H."/>
            <person name="Otto T.D."/>
            <person name="Rawlings N."/>
            <person name="Sanchez A."/>
            <person name="Sanders M."/>
            <person name="Subramaniam C."/>
            <person name="Tay Y."/>
            <person name="Dear P."/>
            <person name="Doerig C."/>
            <person name="Gruber A."/>
            <person name="Parkinson J."/>
            <person name="Shirley M."/>
            <person name="Wan K.L."/>
            <person name="Berriman M."/>
            <person name="Tomley F."/>
            <person name="Pain A."/>
        </authorList>
    </citation>
    <scope>NUCLEOTIDE SEQUENCE</scope>
    <source>
        <strain evidence="2">Houghton</strain>
    </source>
</reference>
<dbReference type="EMBL" id="HG671609">
    <property type="protein sequence ID" value="CDI81376.1"/>
    <property type="molecule type" value="Genomic_DNA"/>
</dbReference>
<accession>U6GMD2</accession>
<keyword evidence="3" id="KW-1185">Reference proteome</keyword>
<sequence>MHAGLKRKGEEVFIGGDSDWAKKLLLEVPPEEDPLEPAFHLDPELDAFIDSVLLDDEDLTESAWLLAEETETSEPVGVSAGSRPSTSPGASGLAQSDSTPWSAVYDQLSVPSHVAGDLWENHEEGSCEEQHPAAGPSAAQNMLRGSAADVAGPLVSTEPSFAATEVQSIVTAASQGVAASEASEVVVAAGAPQPVADAAPQPVAAAGPQPVAAAGPQPVAAIAVQLVTAAAPQPVAVTGPQPLAAAAPQLLNAAVTPQSVALAAPRKRESHQTNQEPSRYLEIASAVAPATRLILPKQPAAIMLPTSFSGAPGAASQLLLPPVTIPFQQREPSQQTAPTLVPPSDGDVLLYFGWLGNMFSGVPPELLKTHPFYRVPPVQETSPTEETVTRVKLQCERASGALATYWGCVHIGWITFEVQQACAGEQTAEECWLPEPGSTAIASCALNALKGDPAFNSCLAASPLVRLHR</sequence>
<gene>
    <name evidence="2" type="ORF">EAH_00060610</name>
</gene>
<dbReference type="RefSeq" id="XP_013248890.1">
    <property type="nucleotide sequence ID" value="XM_013393436.1"/>
</dbReference>
<name>U6GMD2_EIMAC</name>
<dbReference type="Proteomes" id="UP000018050">
    <property type="component" value="Unassembled WGS sequence"/>
</dbReference>
<evidence type="ECO:0000313" key="2">
    <source>
        <dbReference type="EMBL" id="CDI81376.1"/>
    </source>
</evidence>
<dbReference type="GeneID" id="25274131"/>
<evidence type="ECO:0000256" key="1">
    <source>
        <dbReference type="SAM" id="MobiDB-lite"/>
    </source>
</evidence>
<dbReference type="AlphaFoldDB" id="U6GMD2"/>
<evidence type="ECO:0000313" key="3">
    <source>
        <dbReference type="Proteomes" id="UP000018050"/>
    </source>
</evidence>
<feature type="region of interest" description="Disordered" evidence="1">
    <location>
        <begin position="68"/>
        <end position="98"/>
    </location>
</feature>
<dbReference type="OMA" id="ILHEDAW"/>
<proteinExistence type="predicted"/>
<organism evidence="2 3">
    <name type="scientific">Eimeria acervulina</name>
    <name type="common">Coccidian parasite</name>
    <dbReference type="NCBI Taxonomy" id="5801"/>
    <lineage>
        <taxon>Eukaryota</taxon>
        <taxon>Sar</taxon>
        <taxon>Alveolata</taxon>
        <taxon>Apicomplexa</taxon>
        <taxon>Conoidasida</taxon>
        <taxon>Coccidia</taxon>
        <taxon>Eucoccidiorida</taxon>
        <taxon>Eimeriorina</taxon>
        <taxon>Eimeriidae</taxon>
        <taxon>Eimeria</taxon>
    </lineage>
</organism>